<dbReference type="OrthoDB" id="9801609at2"/>
<dbReference type="Proteomes" id="UP000004221">
    <property type="component" value="Unassembled WGS sequence"/>
</dbReference>
<sequence length="386" mass="43591">MPQPRIALAHDYLNQYGGAERVLEVFHELYPTAPVYTSIYAPALMPDSYRAWDIRASFMQHLPGIHQHHQPYLPLYPIAFRRFQFDGYDLVLSSSSAFVKGIRVPGNALHICYCHSPMRFAWDFDRYARRERIGLPARTLLPPLLAWLRRWDVKTARGVSHFIVNSSAVAQRLQTYWGRSSTVIYPPVETSGARPVPPDAVEGYYLLVSRLVPYKRFDIVIDAFNALKLPLKIVGDGRARAELERRAGPTIQFLGAVSDEEKYRLYARCRAAIFPAEDDFGIAQVEVQATGRPAIALAAGGALDTVIDGFTGVLFQPQTPEALAQAVRRAKGLVFSPEEIVRNAERFSRTRFEREISGFVADRIAEWRGRADRTSRPLVEAATTWN</sequence>
<comment type="caution">
    <text evidence="3">The sequence shown here is derived from an EMBL/GenBank/DDBJ whole genome shotgun (WGS) entry which is preliminary data.</text>
</comment>
<keyword evidence="4" id="KW-1185">Reference proteome</keyword>
<dbReference type="PANTHER" id="PTHR45947:SF3">
    <property type="entry name" value="SULFOQUINOVOSYL TRANSFERASE SQD2"/>
    <property type="match status" value="1"/>
</dbReference>
<dbReference type="Pfam" id="PF00534">
    <property type="entry name" value="Glycos_transf_1"/>
    <property type="match status" value="1"/>
</dbReference>
<name>I4EHU1_9BACT</name>
<feature type="domain" description="Glycosyltransferase subfamily 4-like N-terminal" evidence="2">
    <location>
        <begin position="16"/>
        <end position="190"/>
    </location>
</feature>
<dbReference type="InterPro" id="IPR028098">
    <property type="entry name" value="Glyco_trans_4-like_N"/>
</dbReference>
<dbReference type="Gene3D" id="3.40.50.2000">
    <property type="entry name" value="Glycogen Phosphorylase B"/>
    <property type="match status" value="2"/>
</dbReference>
<evidence type="ECO:0000313" key="4">
    <source>
        <dbReference type="Proteomes" id="UP000004221"/>
    </source>
</evidence>
<evidence type="ECO:0000313" key="3">
    <source>
        <dbReference type="EMBL" id="CCF84253.1"/>
    </source>
</evidence>
<reference evidence="3 4" key="1">
    <citation type="journal article" date="2012" name="ISME J.">
        <title>Nitrification expanded: discovery, physiology and genomics of a nitrite-oxidizing bacterium from the phylum Chloroflexi.</title>
        <authorList>
            <person name="Sorokin D.Y."/>
            <person name="Lucker S."/>
            <person name="Vejmelkova D."/>
            <person name="Kostrikina N.A."/>
            <person name="Kleerebezem R."/>
            <person name="Rijpstra W.I."/>
            <person name="Damste J.S."/>
            <person name="Le Paslier D."/>
            <person name="Muyzer G."/>
            <person name="Wagner M."/>
            <person name="van Loosdrecht M.C."/>
            <person name="Daims H."/>
        </authorList>
    </citation>
    <scope>NUCLEOTIDE SEQUENCE [LARGE SCALE GENOMIC DNA]</scope>
    <source>
        <strain evidence="4">none</strain>
    </source>
</reference>
<dbReference type="GO" id="GO:0016757">
    <property type="term" value="F:glycosyltransferase activity"/>
    <property type="evidence" value="ECO:0007669"/>
    <property type="project" value="InterPro"/>
</dbReference>
<proteinExistence type="predicted"/>
<dbReference type="SUPFAM" id="SSF53756">
    <property type="entry name" value="UDP-Glycosyltransferase/glycogen phosphorylase"/>
    <property type="match status" value="1"/>
</dbReference>
<dbReference type="InterPro" id="IPR001296">
    <property type="entry name" value="Glyco_trans_1"/>
</dbReference>
<organism evidence="3 4">
    <name type="scientific">Nitrolancea hollandica Lb</name>
    <dbReference type="NCBI Taxonomy" id="1129897"/>
    <lineage>
        <taxon>Bacteria</taxon>
        <taxon>Pseudomonadati</taxon>
        <taxon>Thermomicrobiota</taxon>
        <taxon>Thermomicrobia</taxon>
        <taxon>Sphaerobacterales</taxon>
        <taxon>Sphaerobacterineae</taxon>
        <taxon>Sphaerobacteraceae</taxon>
        <taxon>Nitrolancea</taxon>
    </lineage>
</organism>
<dbReference type="AlphaFoldDB" id="I4EHU1"/>
<feature type="domain" description="Glycosyl transferase family 1" evidence="1">
    <location>
        <begin position="204"/>
        <end position="331"/>
    </location>
</feature>
<protein>
    <submittedName>
        <fullName evidence="3">Glycosyl transferase group 1</fullName>
    </submittedName>
</protein>
<accession>I4EHU1</accession>
<evidence type="ECO:0000259" key="1">
    <source>
        <dbReference type="Pfam" id="PF00534"/>
    </source>
</evidence>
<dbReference type="PANTHER" id="PTHR45947">
    <property type="entry name" value="SULFOQUINOVOSYL TRANSFERASE SQD2"/>
    <property type="match status" value="1"/>
</dbReference>
<evidence type="ECO:0000259" key="2">
    <source>
        <dbReference type="Pfam" id="PF13439"/>
    </source>
</evidence>
<keyword evidence="3" id="KW-0808">Transferase</keyword>
<dbReference type="RefSeq" id="WP_008478290.1">
    <property type="nucleotide sequence ID" value="NZ_CAGS01000254.1"/>
</dbReference>
<dbReference type="InterPro" id="IPR050194">
    <property type="entry name" value="Glycosyltransferase_grp1"/>
</dbReference>
<dbReference type="Pfam" id="PF13439">
    <property type="entry name" value="Glyco_transf_4"/>
    <property type="match status" value="1"/>
</dbReference>
<dbReference type="EMBL" id="CAGS01000254">
    <property type="protein sequence ID" value="CCF84253.1"/>
    <property type="molecule type" value="Genomic_DNA"/>
</dbReference>
<gene>
    <name evidence="3" type="ORF">NITHO_3270011</name>
</gene>